<dbReference type="GO" id="GO:0043828">
    <property type="term" value="F:tRNA 2-selenouridine synthase activity"/>
    <property type="evidence" value="ECO:0007669"/>
    <property type="project" value="UniProtKB-EC"/>
</dbReference>
<dbReference type="GO" id="GO:0002098">
    <property type="term" value="P:tRNA wobble uridine modification"/>
    <property type="evidence" value="ECO:0007669"/>
    <property type="project" value="UniProtKB-UniRule"/>
</dbReference>
<sequence length="370" mass="42080">MQDTQTTQDYRAILLAGTPLIDVRAPVEFQQGSMPGAINLPLMNDDERAAVGTCYKRQGPEAALALGHQLVSGETRQQRMSAWLDACRQHPAGYLCCARGGQRSHIVQQWLHESGIDYPLIKGGYKALRQAVIQLTEELVQKPIVLIGGCTGNGKTQLVQQQPNGVDLEGLAHHRGSSFGRTVEPQLSQASFENLLAVEMLKTDSRQDLRLWVLEDEGRMIGANHLPECLRERMTQASIAVVDDPFERRLERLREEYFVKMHHDFTHAYGDSQGWQEYSEYLHHGLFAIRRRLGLQRFAELTTLLDVALREQQATGSTDAHMGWLVPLLNEYYDPMYRYQLEKKAAKIVFRGTWQDVADWLLESLYLAKY</sequence>
<evidence type="ECO:0000256" key="7">
    <source>
        <dbReference type="ARBA" id="ARBA00073823"/>
    </source>
</evidence>
<comment type="function">
    <text evidence="4 8">Involved in the post-transcriptional modification of the uridine at the wobble position (U34) of tRNA(Lys), tRNA(Glu) and tRNA(Gln). Catalyzes the conversion of 2-thiouridine (S2U-RNA) to 2-selenouridine (Se2U-RNA). Acts in a two-step process involving geranylation of 2-thiouridine (S2U) to S-geranyl-2-thiouridine (geS2U) and subsequent selenation of the latter derivative to 2-selenouridine (Se2U) in the tRNA chain.</text>
</comment>
<dbReference type="Pfam" id="PF26341">
    <property type="entry name" value="AAA_SelU"/>
    <property type="match status" value="1"/>
</dbReference>
<evidence type="ECO:0000256" key="4">
    <source>
        <dbReference type="ARBA" id="ARBA00055294"/>
    </source>
</evidence>
<dbReference type="NCBIfam" id="TIGR03167">
    <property type="entry name" value="tRNA_sel_U_synt"/>
    <property type="match status" value="1"/>
</dbReference>
<feature type="domain" description="Rhodanese" evidence="9">
    <location>
        <begin position="14"/>
        <end position="137"/>
    </location>
</feature>
<dbReference type="PANTHER" id="PTHR30401">
    <property type="entry name" value="TRNA 2-SELENOURIDINE SYNTHASE"/>
    <property type="match status" value="1"/>
</dbReference>
<dbReference type="NCBIfam" id="NF008749">
    <property type="entry name" value="PRK11784.1-1"/>
    <property type="match status" value="1"/>
</dbReference>
<dbReference type="Gene3D" id="3.40.250.10">
    <property type="entry name" value="Rhodanese-like domain"/>
    <property type="match status" value="1"/>
</dbReference>
<keyword evidence="2 8" id="KW-0711">Selenium</keyword>
<dbReference type="PROSITE" id="PS50206">
    <property type="entry name" value="RHODANESE_3"/>
    <property type="match status" value="1"/>
</dbReference>
<organism evidence="10 11">
    <name type="scientific">Citrobacter portucalensis</name>
    <dbReference type="NCBI Taxonomy" id="1639133"/>
    <lineage>
        <taxon>Bacteria</taxon>
        <taxon>Pseudomonadati</taxon>
        <taxon>Pseudomonadota</taxon>
        <taxon>Gammaproteobacteria</taxon>
        <taxon>Enterobacterales</taxon>
        <taxon>Enterobacteriaceae</taxon>
        <taxon>Citrobacter</taxon>
        <taxon>Citrobacter freundii complex</taxon>
    </lineage>
</organism>
<dbReference type="InterPro" id="IPR001763">
    <property type="entry name" value="Rhodanese-like_dom"/>
</dbReference>
<protein>
    <recommendedName>
        <fullName evidence="7 8">tRNA 2-selenouridine synthase</fullName>
        <ecNumber evidence="6 8">2.9.1.3</ecNumber>
    </recommendedName>
</protein>
<comment type="catalytic activity">
    <reaction evidence="8">
        <text>5-methylaminomethyl-S-(2E)-geranyl-thiouridine(34) in tRNA + selenophosphate + H(+) = 5-methylaminomethyl-2-(Se-phospho)selenouridine(34) in tRNA + (2E)-thiogeraniol</text>
        <dbReference type="Rhea" id="RHEA:60172"/>
        <dbReference type="Rhea" id="RHEA-COMP:14654"/>
        <dbReference type="Rhea" id="RHEA-COMP:15523"/>
        <dbReference type="ChEBI" id="CHEBI:15378"/>
        <dbReference type="ChEBI" id="CHEBI:16144"/>
        <dbReference type="ChEBI" id="CHEBI:140632"/>
        <dbReference type="ChEBI" id="CHEBI:143702"/>
        <dbReference type="ChEBI" id="CHEBI:143703"/>
    </reaction>
</comment>
<comment type="caution">
    <text evidence="10">The sequence shown here is derived from an EMBL/GenBank/DDBJ whole genome shotgun (WGS) entry which is preliminary data.</text>
</comment>
<accession>A0A9X4GKP5</accession>
<gene>
    <name evidence="10" type="primary">mnmH</name>
    <name evidence="8" type="synonym">selU</name>
    <name evidence="10" type="ORF">L2111_03980</name>
</gene>
<dbReference type="SMART" id="SM00450">
    <property type="entry name" value="RHOD"/>
    <property type="match status" value="1"/>
</dbReference>
<comment type="subunit">
    <text evidence="8">Monomer.</text>
</comment>
<dbReference type="EMBL" id="JAKIHW010000003">
    <property type="protein sequence ID" value="MDE9617242.1"/>
    <property type="molecule type" value="Genomic_DNA"/>
</dbReference>
<evidence type="ECO:0000256" key="6">
    <source>
        <dbReference type="ARBA" id="ARBA00066463"/>
    </source>
</evidence>
<proteinExistence type="inferred from homology"/>
<evidence type="ECO:0000256" key="8">
    <source>
        <dbReference type="HAMAP-Rule" id="MF_01622"/>
    </source>
</evidence>
<dbReference type="InterPro" id="IPR017582">
    <property type="entry name" value="SelU"/>
</dbReference>
<dbReference type="InterPro" id="IPR058840">
    <property type="entry name" value="AAA_SelU"/>
</dbReference>
<comment type="catalytic activity">
    <reaction evidence="3">
        <text>5-methylaminomethyl-2-thiouridine(34) in tRNA + selenophosphate + (2E)-geranyl diphosphate + H2O + H(+) = 5-methylaminomethyl-2-selenouridine(34) in tRNA + (2E)-thiogeraniol + phosphate + diphosphate</text>
        <dbReference type="Rhea" id="RHEA:42716"/>
        <dbReference type="Rhea" id="RHEA-COMP:10195"/>
        <dbReference type="Rhea" id="RHEA-COMP:10196"/>
        <dbReference type="ChEBI" id="CHEBI:15377"/>
        <dbReference type="ChEBI" id="CHEBI:15378"/>
        <dbReference type="ChEBI" id="CHEBI:16144"/>
        <dbReference type="ChEBI" id="CHEBI:33019"/>
        <dbReference type="ChEBI" id="CHEBI:43474"/>
        <dbReference type="ChEBI" id="CHEBI:58057"/>
        <dbReference type="ChEBI" id="CHEBI:74455"/>
        <dbReference type="ChEBI" id="CHEBI:82743"/>
        <dbReference type="ChEBI" id="CHEBI:143703"/>
        <dbReference type="EC" id="2.9.1.3"/>
    </reaction>
    <physiologicalReaction direction="left-to-right" evidence="3">
        <dbReference type="Rhea" id="RHEA:42717"/>
    </physiologicalReaction>
</comment>
<dbReference type="Pfam" id="PF00581">
    <property type="entry name" value="Rhodanese"/>
    <property type="match status" value="1"/>
</dbReference>
<keyword evidence="1 8" id="KW-0808">Transferase</keyword>
<dbReference type="GO" id="GO:0016765">
    <property type="term" value="F:transferase activity, transferring alkyl or aryl (other than methyl) groups"/>
    <property type="evidence" value="ECO:0007669"/>
    <property type="project" value="UniProtKB-UniRule"/>
</dbReference>
<dbReference type="CDD" id="cd01520">
    <property type="entry name" value="RHOD_YbbB"/>
    <property type="match status" value="1"/>
</dbReference>
<evidence type="ECO:0000256" key="2">
    <source>
        <dbReference type="ARBA" id="ARBA00023266"/>
    </source>
</evidence>
<evidence type="ECO:0000256" key="5">
    <source>
        <dbReference type="ARBA" id="ARBA00060843"/>
    </source>
</evidence>
<dbReference type="RefSeq" id="WP_275397175.1">
    <property type="nucleotide sequence ID" value="NZ_JAKIHW010000003.1"/>
</dbReference>
<reference evidence="10" key="1">
    <citation type="submission" date="2022-01" db="EMBL/GenBank/DDBJ databases">
        <title>Genetic Characterization of Carbapenem-resistant Citrobacter spp. from China: a multicenter study.</title>
        <authorList>
            <person name="Ye L."/>
        </authorList>
    </citation>
    <scope>NUCLEOTIDE SEQUENCE</scope>
    <source>
        <strain evidence="10">IR5432</strain>
    </source>
</reference>
<evidence type="ECO:0000313" key="11">
    <source>
        <dbReference type="Proteomes" id="UP001147005"/>
    </source>
</evidence>
<evidence type="ECO:0000259" key="9">
    <source>
        <dbReference type="PROSITE" id="PS50206"/>
    </source>
</evidence>
<evidence type="ECO:0000256" key="1">
    <source>
        <dbReference type="ARBA" id="ARBA00022679"/>
    </source>
</evidence>
<name>A0A9X4GKP5_9ENTR</name>
<dbReference type="AlphaFoldDB" id="A0A9X4GKP5"/>
<dbReference type="HAMAP" id="MF_01622">
    <property type="entry name" value="tRNA_sel_U_synth"/>
    <property type="match status" value="1"/>
</dbReference>
<comment type="similarity">
    <text evidence="5 8">Belongs to the SelU family.</text>
</comment>
<dbReference type="NCBIfam" id="NF008751">
    <property type="entry name" value="PRK11784.1-3"/>
    <property type="match status" value="1"/>
</dbReference>
<comment type="catalytic activity">
    <reaction evidence="8">
        <text>5-methylaminomethyl-2-thiouridine(34) in tRNA + (2E)-geranyl diphosphate = 5-methylaminomethyl-S-(2E)-geranyl-thiouridine(34) in tRNA + diphosphate</text>
        <dbReference type="Rhea" id="RHEA:14085"/>
        <dbReference type="Rhea" id="RHEA-COMP:10195"/>
        <dbReference type="Rhea" id="RHEA-COMP:14654"/>
        <dbReference type="ChEBI" id="CHEBI:33019"/>
        <dbReference type="ChEBI" id="CHEBI:58057"/>
        <dbReference type="ChEBI" id="CHEBI:74455"/>
        <dbReference type="ChEBI" id="CHEBI:140632"/>
    </reaction>
</comment>
<dbReference type="InterPro" id="IPR036873">
    <property type="entry name" value="Rhodanese-like_dom_sf"/>
</dbReference>
<dbReference type="SUPFAM" id="SSF52821">
    <property type="entry name" value="Rhodanese/Cell cycle control phosphatase"/>
    <property type="match status" value="1"/>
</dbReference>
<evidence type="ECO:0000313" key="10">
    <source>
        <dbReference type="EMBL" id="MDE9617242.1"/>
    </source>
</evidence>
<dbReference type="Proteomes" id="UP001147005">
    <property type="component" value="Unassembled WGS sequence"/>
</dbReference>
<dbReference type="FunFam" id="3.40.250.10:FF:000009">
    <property type="entry name" value="tRNA 2-selenouridine/geranyl-2-thiouridine synthase"/>
    <property type="match status" value="1"/>
</dbReference>
<evidence type="ECO:0000256" key="3">
    <source>
        <dbReference type="ARBA" id="ARBA00050862"/>
    </source>
</evidence>
<comment type="catalytic activity">
    <reaction evidence="8">
        <text>5-methylaminomethyl-2-(Se-phospho)selenouridine(34) in tRNA + H2O = 5-methylaminomethyl-2-selenouridine(34) in tRNA + phosphate</text>
        <dbReference type="Rhea" id="RHEA:60176"/>
        <dbReference type="Rhea" id="RHEA-COMP:10196"/>
        <dbReference type="Rhea" id="RHEA-COMP:15523"/>
        <dbReference type="ChEBI" id="CHEBI:15377"/>
        <dbReference type="ChEBI" id="CHEBI:43474"/>
        <dbReference type="ChEBI" id="CHEBI:82743"/>
        <dbReference type="ChEBI" id="CHEBI:143702"/>
    </reaction>
</comment>
<dbReference type="EC" id="2.9.1.3" evidence="6 8"/>
<dbReference type="PANTHER" id="PTHR30401:SF0">
    <property type="entry name" value="TRNA 2-SELENOURIDINE SYNTHASE"/>
    <property type="match status" value="1"/>
</dbReference>
<feature type="active site" description="S-selanylcysteine intermediate" evidence="8">
    <location>
        <position position="97"/>
    </location>
</feature>